<evidence type="ECO:0000313" key="3">
    <source>
        <dbReference type="EMBL" id="SEE89663.1"/>
    </source>
</evidence>
<sequence length="162" mass="18064">MPRTTEVLFEPGRQDIVVTRGFAAPPDAVFAAMTDPALIPRWWGSRRFDTTVEEMDVRRGGSWRFVTRHREGPSTPYTFRGVYHDVVPGSLIVSTLQFEMGGPGHLQLVTDTFEPDGDGGTRYLNVALFQSVADRDGWIPTGMETGIRESHDLLDQLLGATR</sequence>
<proteinExistence type="inferred from homology"/>
<reference evidence="4" key="1">
    <citation type="submission" date="2016-10" db="EMBL/GenBank/DDBJ databases">
        <authorList>
            <person name="Varghese N."/>
            <person name="Submissions S."/>
        </authorList>
    </citation>
    <scope>NUCLEOTIDE SEQUENCE [LARGE SCALE GENOMIC DNA]</scope>
    <source>
        <strain evidence="4">DSM 45237</strain>
    </source>
</reference>
<dbReference type="OrthoDB" id="5185819at2"/>
<protein>
    <submittedName>
        <fullName evidence="3">Uncharacterized conserved protein YndB, AHSA1/START domain</fullName>
    </submittedName>
</protein>
<dbReference type="InterPro" id="IPR013538">
    <property type="entry name" value="ASHA1/2-like_C"/>
</dbReference>
<dbReference type="RefSeq" id="WP_069111710.1">
    <property type="nucleotide sequence ID" value="NZ_FNUC01000003.1"/>
</dbReference>
<feature type="domain" description="Activator of Hsp90 ATPase homologue 1/2-like C-terminal" evidence="2">
    <location>
        <begin position="23"/>
        <end position="159"/>
    </location>
</feature>
<dbReference type="InterPro" id="IPR023393">
    <property type="entry name" value="START-like_dom_sf"/>
</dbReference>
<evidence type="ECO:0000256" key="1">
    <source>
        <dbReference type="ARBA" id="ARBA00006817"/>
    </source>
</evidence>
<name>A0A1H5MKC5_9ACTN</name>
<comment type="similarity">
    <text evidence="1">Belongs to the AHA1 family.</text>
</comment>
<dbReference type="SUPFAM" id="SSF55961">
    <property type="entry name" value="Bet v1-like"/>
    <property type="match status" value="1"/>
</dbReference>
<dbReference type="Pfam" id="PF08327">
    <property type="entry name" value="AHSA1"/>
    <property type="match status" value="1"/>
</dbReference>
<dbReference type="STRING" id="561176.SAMN04488561_3231"/>
<organism evidence="3 4">
    <name type="scientific">Jiangella alba</name>
    <dbReference type="NCBI Taxonomy" id="561176"/>
    <lineage>
        <taxon>Bacteria</taxon>
        <taxon>Bacillati</taxon>
        <taxon>Actinomycetota</taxon>
        <taxon>Actinomycetes</taxon>
        <taxon>Jiangellales</taxon>
        <taxon>Jiangellaceae</taxon>
        <taxon>Jiangella</taxon>
    </lineage>
</organism>
<accession>A0A1H5MKC5</accession>
<evidence type="ECO:0000313" key="4">
    <source>
        <dbReference type="Proteomes" id="UP000181980"/>
    </source>
</evidence>
<dbReference type="EMBL" id="FNUC01000003">
    <property type="protein sequence ID" value="SEE89663.1"/>
    <property type="molecule type" value="Genomic_DNA"/>
</dbReference>
<gene>
    <name evidence="3" type="ORF">SAMN04488561_3231</name>
</gene>
<dbReference type="Proteomes" id="UP000181980">
    <property type="component" value="Unassembled WGS sequence"/>
</dbReference>
<evidence type="ECO:0000259" key="2">
    <source>
        <dbReference type="Pfam" id="PF08327"/>
    </source>
</evidence>
<keyword evidence="4" id="KW-1185">Reference proteome</keyword>
<dbReference type="Gene3D" id="3.30.530.20">
    <property type="match status" value="1"/>
</dbReference>
<dbReference type="AlphaFoldDB" id="A0A1H5MKC5"/>